<evidence type="ECO:0000313" key="2">
    <source>
        <dbReference type="EMBL" id="CAH1453700.1"/>
    </source>
</evidence>
<dbReference type="Proteomes" id="UP001157418">
    <property type="component" value="Unassembled WGS sequence"/>
</dbReference>
<sequence>MFLLRFNIKNGSDKKTVVSISTTKRRRHTGTNNYNKKLGRNNISRTEITGKPVVDDNYSEIRGKQVDKPTDRPVSLRSLSQNSGPLGRKDLGKSVVKWISHVMKAMATDFGEAEFQGEFSEVRQRMGPCLTFIIQAQPYIGAILMPPGLEFVCLKAYTLRLFLISI</sequence>
<keyword evidence="3" id="KW-1185">Reference proteome</keyword>
<gene>
    <name evidence="2" type="ORF">LVIROSA_LOCUS38927</name>
</gene>
<evidence type="ECO:0000256" key="1">
    <source>
        <dbReference type="SAM" id="MobiDB-lite"/>
    </source>
</evidence>
<feature type="region of interest" description="Disordered" evidence="1">
    <location>
        <begin position="64"/>
        <end position="85"/>
    </location>
</feature>
<protein>
    <submittedName>
        <fullName evidence="2">Uncharacterized protein</fullName>
    </submittedName>
</protein>
<name>A0AAU9PTJ9_9ASTR</name>
<accession>A0AAU9PTJ9</accession>
<dbReference type="AlphaFoldDB" id="A0AAU9PTJ9"/>
<organism evidence="2 3">
    <name type="scientific">Lactuca virosa</name>
    <dbReference type="NCBI Taxonomy" id="75947"/>
    <lineage>
        <taxon>Eukaryota</taxon>
        <taxon>Viridiplantae</taxon>
        <taxon>Streptophyta</taxon>
        <taxon>Embryophyta</taxon>
        <taxon>Tracheophyta</taxon>
        <taxon>Spermatophyta</taxon>
        <taxon>Magnoliopsida</taxon>
        <taxon>eudicotyledons</taxon>
        <taxon>Gunneridae</taxon>
        <taxon>Pentapetalae</taxon>
        <taxon>asterids</taxon>
        <taxon>campanulids</taxon>
        <taxon>Asterales</taxon>
        <taxon>Asteraceae</taxon>
        <taxon>Cichorioideae</taxon>
        <taxon>Cichorieae</taxon>
        <taxon>Lactucinae</taxon>
        <taxon>Lactuca</taxon>
    </lineage>
</organism>
<dbReference type="EMBL" id="CAKMRJ010005745">
    <property type="protein sequence ID" value="CAH1453700.1"/>
    <property type="molecule type" value="Genomic_DNA"/>
</dbReference>
<comment type="caution">
    <text evidence="2">The sequence shown here is derived from an EMBL/GenBank/DDBJ whole genome shotgun (WGS) entry which is preliminary data.</text>
</comment>
<proteinExistence type="predicted"/>
<evidence type="ECO:0000313" key="3">
    <source>
        <dbReference type="Proteomes" id="UP001157418"/>
    </source>
</evidence>
<reference evidence="2 3" key="1">
    <citation type="submission" date="2022-01" db="EMBL/GenBank/DDBJ databases">
        <authorList>
            <person name="Xiong W."/>
            <person name="Schranz E."/>
        </authorList>
    </citation>
    <scope>NUCLEOTIDE SEQUENCE [LARGE SCALE GENOMIC DNA]</scope>
</reference>